<proteinExistence type="predicted"/>
<reference evidence="1" key="1">
    <citation type="submission" date="2011-10" db="EMBL/GenBank/DDBJ databases">
        <title>The Genome Sequence of Fusarium oxysporum HDV247.</title>
        <authorList>
            <consortium name="The Broad Institute Genome Sequencing Platform"/>
            <person name="Ma L.-J."/>
            <person name="Gale L.R."/>
            <person name="Schwartz D.C."/>
            <person name="Zhou S."/>
            <person name="Corby-Kistler H."/>
            <person name="Young S.K."/>
            <person name="Zeng Q."/>
            <person name="Gargeya S."/>
            <person name="Fitzgerald M."/>
            <person name="Haas B."/>
            <person name="Abouelleil A."/>
            <person name="Alvarado L."/>
            <person name="Arachchi H.M."/>
            <person name="Berlin A."/>
            <person name="Brown A."/>
            <person name="Chapman S.B."/>
            <person name="Chen Z."/>
            <person name="Dunbar C."/>
            <person name="Freedman E."/>
            <person name="Gearin G."/>
            <person name="Goldberg J."/>
            <person name="Griggs A."/>
            <person name="Gujja S."/>
            <person name="Heiman D."/>
            <person name="Howarth C."/>
            <person name="Larson L."/>
            <person name="Lui A."/>
            <person name="MacDonald P.J.P."/>
            <person name="Montmayeur A."/>
            <person name="Murphy C."/>
            <person name="Neiman D."/>
            <person name="Pearson M."/>
            <person name="Priest M."/>
            <person name="Roberts A."/>
            <person name="Saif S."/>
            <person name="Shea T."/>
            <person name="Shenoy N."/>
            <person name="Sisk P."/>
            <person name="Stolte C."/>
            <person name="Sykes S."/>
            <person name="Wortman J."/>
            <person name="Nusbaum C."/>
            <person name="Birren B."/>
        </authorList>
    </citation>
    <scope>NUCLEOTIDE SEQUENCE [LARGE SCALE GENOMIC DNA]</scope>
    <source>
        <strain evidence="1">HDV247</strain>
    </source>
</reference>
<sequence>MRHLSIRCFHTIPSLSGASGYSGHERLIILGYDEMCKFYAAKLQCNPWLDLCLCCLICFLFSPYLPPYYPFSHCQPMICVYLGFVVNGCRRLRQCTSLDILKARFALFTDHKRVVRFRVLATVNSRMNPILCKRVLFLVFRYASASISMTMF</sequence>
<gene>
    <name evidence="1" type="ORF">FOVG_07695</name>
</gene>
<dbReference type="EMBL" id="JH650972">
    <property type="protein sequence ID" value="EXA42468.1"/>
    <property type="molecule type" value="Genomic_DNA"/>
</dbReference>
<dbReference type="Proteomes" id="UP000030751">
    <property type="component" value="Unassembled WGS sequence"/>
</dbReference>
<organism evidence="1">
    <name type="scientific">Fusarium oxysporum f. sp. pisi HDV247</name>
    <dbReference type="NCBI Taxonomy" id="1080344"/>
    <lineage>
        <taxon>Eukaryota</taxon>
        <taxon>Fungi</taxon>
        <taxon>Dikarya</taxon>
        <taxon>Ascomycota</taxon>
        <taxon>Pezizomycotina</taxon>
        <taxon>Sordariomycetes</taxon>
        <taxon>Hypocreomycetidae</taxon>
        <taxon>Hypocreales</taxon>
        <taxon>Nectriaceae</taxon>
        <taxon>Fusarium</taxon>
        <taxon>Fusarium oxysporum species complex</taxon>
    </lineage>
</organism>
<accession>W9PBM1</accession>
<dbReference type="HOGENOM" id="CLU_144925_0_0_1"/>
<dbReference type="AlphaFoldDB" id="W9PBM1"/>
<reference evidence="1" key="2">
    <citation type="submission" date="2012-05" db="EMBL/GenBank/DDBJ databases">
        <title>Annotation of the Genome Sequence of Fusarium oxysporum HDV247.</title>
        <authorList>
            <consortium name="The Broad Institute Genomics Platform"/>
            <person name="Ma L.-J."/>
            <person name="Corby-Kistler H."/>
            <person name="Broz K."/>
            <person name="Gale L.R."/>
            <person name="Jonkers W."/>
            <person name="O'Donnell K."/>
            <person name="Ploetz R."/>
            <person name="Steinberg C."/>
            <person name="Schwartz D.C."/>
            <person name="VanEtten H."/>
            <person name="Zhou S."/>
            <person name="Young S.K."/>
            <person name="Zeng Q."/>
            <person name="Gargeya S."/>
            <person name="Fitzgerald M."/>
            <person name="Abouelleil A."/>
            <person name="Alvarado L."/>
            <person name="Chapman S.B."/>
            <person name="Gainer-Dewar J."/>
            <person name="Goldberg J."/>
            <person name="Griggs A."/>
            <person name="Gujja S."/>
            <person name="Hansen M."/>
            <person name="Howarth C."/>
            <person name="Imamovic A."/>
            <person name="Ireland A."/>
            <person name="Larimer J."/>
            <person name="McCowan C."/>
            <person name="Murphy C."/>
            <person name="Pearson M."/>
            <person name="Poon T.W."/>
            <person name="Priest M."/>
            <person name="Roberts A."/>
            <person name="Saif S."/>
            <person name="Shea T."/>
            <person name="Sykes S."/>
            <person name="Wortman J."/>
            <person name="Nusbaum C."/>
            <person name="Birren B."/>
        </authorList>
    </citation>
    <scope>NUCLEOTIDE SEQUENCE</scope>
    <source>
        <strain evidence="1">HDV247</strain>
    </source>
</reference>
<name>W9PBM1_FUSOX</name>
<evidence type="ECO:0000313" key="1">
    <source>
        <dbReference type="EMBL" id="EXA42468.1"/>
    </source>
</evidence>
<protein>
    <submittedName>
        <fullName evidence="1">Uncharacterized protein</fullName>
    </submittedName>
</protein>